<feature type="chain" id="PRO_5018622147" evidence="3">
    <location>
        <begin position="20"/>
        <end position="116"/>
    </location>
</feature>
<keyword evidence="3" id="KW-0732">Signal</keyword>
<dbReference type="RefSeq" id="XP_012713393.1">
    <property type="nucleotide sequence ID" value="XM_012857939.2"/>
</dbReference>
<dbReference type="GO" id="GO:0006955">
    <property type="term" value="P:immune response"/>
    <property type="evidence" value="ECO:0007669"/>
    <property type="project" value="InterPro"/>
</dbReference>
<feature type="domain" description="Chemokine interleukin-8-like" evidence="4">
    <location>
        <begin position="27"/>
        <end position="83"/>
    </location>
</feature>
<evidence type="ECO:0000256" key="3">
    <source>
        <dbReference type="SAM" id="SignalP"/>
    </source>
</evidence>
<name>A0A3Q2NMY8_FUNHE</name>
<dbReference type="Pfam" id="PF00048">
    <property type="entry name" value="IL8"/>
    <property type="match status" value="1"/>
</dbReference>
<reference evidence="5" key="1">
    <citation type="submission" date="2025-08" db="UniProtKB">
        <authorList>
            <consortium name="Ensembl"/>
        </authorList>
    </citation>
    <scope>IDENTIFICATION</scope>
</reference>
<dbReference type="Ensembl" id="ENSFHET00000015837.1">
    <property type="protein sequence ID" value="ENSFHEP00000000252.1"/>
    <property type="gene ID" value="ENSFHEG00000000955.1"/>
</dbReference>
<reference evidence="5" key="2">
    <citation type="submission" date="2025-09" db="UniProtKB">
        <authorList>
            <consortium name="Ensembl"/>
        </authorList>
    </citation>
    <scope>IDENTIFICATION</scope>
</reference>
<dbReference type="Proteomes" id="UP000265000">
    <property type="component" value="Unplaced"/>
</dbReference>
<dbReference type="OrthoDB" id="8894385at2759"/>
<accession>A0A3Q2NMY8</accession>
<dbReference type="GeneID" id="105922044"/>
<keyword evidence="6" id="KW-1185">Reference proteome</keyword>
<dbReference type="SUPFAM" id="SSF54117">
    <property type="entry name" value="Interleukin 8-like chemokines"/>
    <property type="match status" value="1"/>
</dbReference>
<proteinExistence type="predicted"/>
<feature type="signal peptide" evidence="3">
    <location>
        <begin position="1"/>
        <end position="19"/>
    </location>
</feature>
<evidence type="ECO:0000313" key="5">
    <source>
        <dbReference type="Ensembl" id="ENSFHEP00000000252.1"/>
    </source>
</evidence>
<evidence type="ECO:0000256" key="2">
    <source>
        <dbReference type="SAM" id="MobiDB-lite"/>
    </source>
</evidence>
<organism evidence="5 6">
    <name type="scientific">Fundulus heteroclitus</name>
    <name type="common">Killifish</name>
    <name type="synonym">Mummichog</name>
    <dbReference type="NCBI Taxonomy" id="8078"/>
    <lineage>
        <taxon>Eukaryota</taxon>
        <taxon>Metazoa</taxon>
        <taxon>Chordata</taxon>
        <taxon>Craniata</taxon>
        <taxon>Vertebrata</taxon>
        <taxon>Euteleostomi</taxon>
        <taxon>Actinopterygii</taxon>
        <taxon>Neopterygii</taxon>
        <taxon>Teleostei</taxon>
        <taxon>Neoteleostei</taxon>
        <taxon>Acanthomorphata</taxon>
        <taxon>Ovalentaria</taxon>
        <taxon>Atherinomorphae</taxon>
        <taxon>Cyprinodontiformes</taxon>
        <taxon>Fundulidae</taxon>
        <taxon>Fundulus</taxon>
    </lineage>
</organism>
<dbReference type="GO" id="GO:0008009">
    <property type="term" value="F:chemokine activity"/>
    <property type="evidence" value="ECO:0007669"/>
    <property type="project" value="InterPro"/>
</dbReference>
<dbReference type="InterPro" id="IPR036048">
    <property type="entry name" value="Interleukin_8-like_sf"/>
</dbReference>
<evidence type="ECO:0000313" key="6">
    <source>
        <dbReference type="Proteomes" id="UP000265000"/>
    </source>
</evidence>
<dbReference type="InterPro" id="IPR001811">
    <property type="entry name" value="Chemokine_IL8-like_dom"/>
</dbReference>
<dbReference type="Gene3D" id="2.40.50.40">
    <property type="match status" value="1"/>
</dbReference>
<keyword evidence="1" id="KW-0202">Cytokine</keyword>
<evidence type="ECO:0000259" key="4">
    <source>
        <dbReference type="Pfam" id="PF00048"/>
    </source>
</evidence>
<evidence type="ECO:0000256" key="1">
    <source>
        <dbReference type="ARBA" id="ARBA00022514"/>
    </source>
</evidence>
<dbReference type="AlphaFoldDB" id="A0A3Q2NMY8"/>
<protein>
    <submittedName>
        <fullName evidence="5">C-X-C motif chemokine 11</fullName>
    </submittedName>
</protein>
<dbReference type="GO" id="GO:0005615">
    <property type="term" value="C:extracellular space"/>
    <property type="evidence" value="ECO:0007669"/>
    <property type="project" value="UniProtKB-KW"/>
</dbReference>
<feature type="region of interest" description="Disordered" evidence="2">
    <location>
        <begin position="97"/>
        <end position="116"/>
    </location>
</feature>
<sequence>MKSALIAFLTCLLLLCAQGQPANRSNKCKCSNSLLTKVRLQRIQTEPVVYQPSIFCPRTEIIITVANKEKCVDPKSRFGQFILNLKNKKTEAVYGTTASAQTSTSSSTTQQATSKL</sequence>
<dbReference type="GeneTree" id="ENSGT01140000282679"/>